<dbReference type="KEGG" id="orz:FNH13_13050"/>
<name>A0A516GC86_9MICO</name>
<feature type="chain" id="PRO_5022196937" description="DUF732 domain-containing protein" evidence="1">
    <location>
        <begin position="34"/>
        <end position="211"/>
    </location>
</feature>
<keyword evidence="3" id="KW-1185">Reference proteome</keyword>
<evidence type="ECO:0008006" key="4">
    <source>
        <dbReference type="Google" id="ProtNLM"/>
    </source>
</evidence>
<proteinExistence type="predicted"/>
<sequence>MRRRIGRARRRTPALAVGCGLVFVLAGCGGLEAEDQSTADPVATESSLNATAQGTTAVGETPRDAAMDRQQRFEAQAACLTDKGFTSVAGPDGVMTEVAEDQDEAFMEASQQCTQHVDAQLGPDPAAAVLTEEELGEQYDALLGVRDCLVTAGHPVSDPPSRETWIASALLVQDALQEAKPGDNRAMDLPWNPYDDIQSVAATEQCPIPIP</sequence>
<feature type="signal peptide" evidence="1">
    <location>
        <begin position="1"/>
        <end position="33"/>
    </location>
</feature>
<dbReference type="AlphaFoldDB" id="A0A516GC86"/>
<dbReference type="PROSITE" id="PS51257">
    <property type="entry name" value="PROKAR_LIPOPROTEIN"/>
    <property type="match status" value="1"/>
</dbReference>
<protein>
    <recommendedName>
        <fullName evidence="4">DUF732 domain-containing protein</fullName>
    </recommendedName>
</protein>
<accession>A0A516GC86</accession>
<dbReference type="RefSeq" id="WP_143783816.1">
    <property type="nucleotide sequence ID" value="NZ_CP041616.1"/>
</dbReference>
<evidence type="ECO:0000313" key="2">
    <source>
        <dbReference type="EMBL" id="QDO89139.1"/>
    </source>
</evidence>
<keyword evidence="1" id="KW-0732">Signal</keyword>
<evidence type="ECO:0000313" key="3">
    <source>
        <dbReference type="Proteomes" id="UP000315395"/>
    </source>
</evidence>
<dbReference type="EMBL" id="CP041616">
    <property type="protein sequence ID" value="QDO89139.1"/>
    <property type="molecule type" value="Genomic_DNA"/>
</dbReference>
<reference evidence="2 3" key="1">
    <citation type="submission" date="2019-07" db="EMBL/GenBank/DDBJ databases">
        <title>complete genome sequencing of Ornithinimicrobium sp. H23M54.</title>
        <authorList>
            <person name="Bae J.-W."/>
            <person name="Lee S.-Y."/>
        </authorList>
    </citation>
    <scope>NUCLEOTIDE SEQUENCE [LARGE SCALE GENOMIC DNA]</scope>
    <source>
        <strain evidence="2 3">H23M54</strain>
    </source>
</reference>
<dbReference type="OrthoDB" id="5073886at2"/>
<dbReference type="Proteomes" id="UP000315395">
    <property type="component" value="Chromosome"/>
</dbReference>
<gene>
    <name evidence="2" type="ORF">FNH13_13050</name>
</gene>
<evidence type="ECO:0000256" key="1">
    <source>
        <dbReference type="SAM" id="SignalP"/>
    </source>
</evidence>
<organism evidence="2 3">
    <name type="scientific">Ornithinimicrobium ciconiae</name>
    <dbReference type="NCBI Taxonomy" id="2594265"/>
    <lineage>
        <taxon>Bacteria</taxon>
        <taxon>Bacillati</taxon>
        <taxon>Actinomycetota</taxon>
        <taxon>Actinomycetes</taxon>
        <taxon>Micrococcales</taxon>
        <taxon>Ornithinimicrobiaceae</taxon>
        <taxon>Ornithinimicrobium</taxon>
    </lineage>
</organism>